<feature type="repeat" description="NHL" evidence="4">
    <location>
        <begin position="311"/>
        <end position="354"/>
    </location>
</feature>
<dbReference type="SUPFAM" id="SSF101898">
    <property type="entry name" value="NHL repeat"/>
    <property type="match status" value="1"/>
</dbReference>
<dbReference type="Gene3D" id="2.120.10.30">
    <property type="entry name" value="TolB, C-terminal domain"/>
    <property type="match status" value="1"/>
</dbReference>
<evidence type="ECO:0000256" key="1">
    <source>
        <dbReference type="ARBA" id="ARBA00022729"/>
    </source>
</evidence>
<dbReference type="InterPro" id="IPR011042">
    <property type="entry name" value="6-blade_b-propeller_TolB-like"/>
</dbReference>
<feature type="signal peptide" evidence="5">
    <location>
        <begin position="1"/>
        <end position="38"/>
    </location>
</feature>
<dbReference type="Pfam" id="PF01436">
    <property type="entry name" value="NHL"/>
    <property type="match status" value="2"/>
</dbReference>
<evidence type="ECO:0000256" key="2">
    <source>
        <dbReference type="ARBA" id="ARBA00022737"/>
    </source>
</evidence>
<dbReference type="InterPro" id="IPR001258">
    <property type="entry name" value="NHL_repeat"/>
</dbReference>
<comment type="caution">
    <text evidence="6">The sequence shown here is derived from an EMBL/GenBank/DDBJ whole genome shotgun (WGS) entry which is preliminary data.</text>
</comment>
<feature type="repeat" description="NHL" evidence="4">
    <location>
        <begin position="214"/>
        <end position="257"/>
    </location>
</feature>
<evidence type="ECO:0000256" key="3">
    <source>
        <dbReference type="ARBA" id="ARBA00023180"/>
    </source>
</evidence>
<dbReference type="CDD" id="cd14958">
    <property type="entry name" value="NHL_PAL_like"/>
    <property type="match status" value="1"/>
</dbReference>
<dbReference type="Proteomes" id="UP000318834">
    <property type="component" value="Unassembled WGS sequence"/>
</dbReference>
<gene>
    <name evidence="6" type="ORF">E6H05_03430</name>
</gene>
<proteinExistence type="predicted"/>
<dbReference type="PROSITE" id="PS51125">
    <property type="entry name" value="NHL"/>
    <property type="match status" value="3"/>
</dbReference>
<dbReference type="PANTHER" id="PTHR10680:SF14">
    <property type="entry name" value="PEPTIDYL-GLYCINE ALPHA-AMIDATING MONOOXYGENASE"/>
    <property type="match status" value="1"/>
</dbReference>
<keyword evidence="2" id="KW-0677">Repeat</keyword>
<sequence>MHSLRPGRYRKSLSAIRPAALAAAFSCLPILSTGSAQHGTTAVSPNPRPVSPPPPYRVVHGWPDLPVGELLGAVAGVGVDSRDNVFVFRRAGRVWASAELDTIPIARTTVLLFEGRTGTLLAAWGEHTFGMPHGLTVDREDNVWLTDVALHQVFKFSHDGRLLLTLGQRGVPADDSAHFNRPTDVAVARDGSVYVSDGYGNSRVMKFAPDGRFLFQWGTKGSGPGQFDLPHGLALAPTGNLYVADRSNARVQIFDSGGSYLREWKGPALGRPYGIAVGRDGTVFVVDGGDQPDAPPDRSGVVVLGPDGSVLERFGRFGNYDGQFALAHDIAVASDGSVYVVDITGGRVQKFVRGAR</sequence>
<protein>
    <recommendedName>
        <fullName evidence="8">Peptidylamidoglycolate lyase</fullName>
    </recommendedName>
</protein>
<evidence type="ECO:0000256" key="4">
    <source>
        <dbReference type="PROSITE-ProRule" id="PRU00504"/>
    </source>
</evidence>
<reference evidence="6 7" key="1">
    <citation type="journal article" date="2019" name="Nat. Microbiol.">
        <title>Mediterranean grassland soil C-N compound turnover is dependent on rainfall and depth, and is mediated by genomically divergent microorganisms.</title>
        <authorList>
            <person name="Diamond S."/>
            <person name="Andeer P.F."/>
            <person name="Li Z."/>
            <person name="Crits-Christoph A."/>
            <person name="Burstein D."/>
            <person name="Anantharaman K."/>
            <person name="Lane K.R."/>
            <person name="Thomas B.C."/>
            <person name="Pan C."/>
            <person name="Northen T.R."/>
            <person name="Banfield J.F."/>
        </authorList>
    </citation>
    <scope>NUCLEOTIDE SEQUENCE [LARGE SCALE GENOMIC DNA]</scope>
    <source>
        <strain evidence="6">NP_8</strain>
    </source>
</reference>
<dbReference type="PANTHER" id="PTHR10680">
    <property type="entry name" value="PEPTIDYL-GLYCINE ALPHA-AMIDATING MONOOXYGENASE"/>
    <property type="match status" value="1"/>
</dbReference>
<evidence type="ECO:0000256" key="5">
    <source>
        <dbReference type="SAM" id="SignalP"/>
    </source>
</evidence>
<organism evidence="6 7">
    <name type="scientific">Candidatus Segetimicrobium genomatis</name>
    <dbReference type="NCBI Taxonomy" id="2569760"/>
    <lineage>
        <taxon>Bacteria</taxon>
        <taxon>Bacillati</taxon>
        <taxon>Candidatus Sysuimicrobiota</taxon>
        <taxon>Candidatus Sysuimicrobiia</taxon>
        <taxon>Candidatus Sysuimicrobiales</taxon>
        <taxon>Candidatus Segetimicrobiaceae</taxon>
        <taxon>Candidatus Segetimicrobium</taxon>
    </lineage>
</organism>
<dbReference type="EMBL" id="VBAP01000019">
    <property type="protein sequence ID" value="TMI76528.1"/>
    <property type="molecule type" value="Genomic_DNA"/>
</dbReference>
<feature type="repeat" description="NHL" evidence="4">
    <location>
        <begin position="178"/>
        <end position="210"/>
    </location>
</feature>
<evidence type="ECO:0000313" key="6">
    <source>
        <dbReference type="EMBL" id="TMI76528.1"/>
    </source>
</evidence>
<name>A0A537IYY1_9BACT</name>
<evidence type="ECO:0008006" key="8">
    <source>
        <dbReference type="Google" id="ProtNLM"/>
    </source>
</evidence>
<accession>A0A537IYY1</accession>
<feature type="chain" id="PRO_5022182577" description="Peptidylamidoglycolate lyase" evidence="5">
    <location>
        <begin position="39"/>
        <end position="356"/>
    </location>
</feature>
<keyword evidence="3" id="KW-0325">Glycoprotein</keyword>
<keyword evidence="1 5" id="KW-0732">Signal</keyword>
<evidence type="ECO:0000313" key="7">
    <source>
        <dbReference type="Proteomes" id="UP000318834"/>
    </source>
</evidence>
<dbReference type="GO" id="GO:0005576">
    <property type="term" value="C:extracellular region"/>
    <property type="evidence" value="ECO:0007669"/>
    <property type="project" value="TreeGrafter"/>
</dbReference>
<dbReference type="AlphaFoldDB" id="A0A537IYY1"/>